<dbReference type="PRINTS" id="PR01078">
    <property type="entry name" value="AMINACHANNEL"/>
</dbReference>
<keyword evidence="5 12" id="KW-0812">Transmembrane</keyword>
<evidence type="ECO:0000256" key="10">
    <source>
        <dbReference type="ARBA" id="ARBA00023201"/>
    </source>
</evidence>
<evidence type="ECO:0000256" key="13">
    <source>
        <dbReference type="SAM" id="SignalP"/>
    </source>
</evidence>
<feature type="signal peptide" evidence="13">
    <location>
        <begin position="1"/>
        <end position="17"/>
    </location>
</feature>
<gene>
    <name evidence="14" type="primary">Asic3_2</name>
    <name evidence="14" type="ORF">FJT64_011219</name>
</gene>
<evidence type="ECO:0000313" key="15">
    <source>
        <dbReference type="Proteomes" id="UP000440578"/>
    </source>
</evidence>
<reference evidence="14 15" key="1">
    <citation type="submission" date="2019-07" db="EMBL/GenBank/DDBJ databases">
        <title>Draft genome assembly of a fouling barnacle, Amphibalanus amphitrite (Darwin, 1854): The first reference genome for Thecostraca.</title>
        <authorList>
            <person name="Kim W."/>
        </authorList>
    </citation>
    <scope>NUCLEOTIDE SEQUENCE [LARGE SCALE GENOMIC DNA]</scope>
    <source>
        <strain evidence="14">SNU_AA5</strain>
        <tissue evidence="14">Soma without cirri and trophi</tissue>
    </source>
</reference>
<dbReference type="InterPro" id="IPR001873">
    <property type="entry name" value="ENaC"/>
</dbReference>
<dbReference type="GO" id="GO:0015280">
    <property type="term" value="F:ligand-gated sodium channel activity"/>
    <property type="evidence" value="ECO:0007669"/>
    <property type="project" value="TreeGrafter"/>
</dbReference>
<feature type="chain" id="PRO_5025410252" evidence="13">
    <location>
        <begin position="18"/>
        <end position="400"/>
    </location>
</feature>
<keyword evidence="13" id="KW-0732">Signal</keyword>
<evidence type="ECO:0000256" key="3">
    <source>
        <dbReference type="ARBA" id="ARBA00022448"/>
    </source>
</evidence>
<name>A0A6A4VJE5_AMPAM</name>
<keyword evidence="4 12" id="KW-0894">Sodium channel</keyword>
<evidence type="ECO:0000256" key="9">
    <source>
        <dbReference type="ARBA" id="ARBA00023136"/>
    </source>
</evidence>
<accession>A0A6A4VJE5</accession>
<organism evidence="14 15">
    <name type="scientific">Amphibalanus amphitrite</name>
    <name type="common">Striped barnacle</name>
    <name type="synonym">Balanus amphitrite</name>
    <dbReference type="NCBI Taxonomy" id="1232801"/>
    <lineage>
        <taxon>Eukaryota</taxon>
        <taxon>Metazoa</taxon>
        <taxon>Ecdysozoa</taxon>
        <taxon>Arthropoda</taxon>
        <taxon>Crustacea</taxon>
        <taxon>Multicrustacea</taxon>
        <taxon>Cirripedia</taxon>
        <taxon>Thoracica</taxon>
        <taxon>Thoracicalcarea</taxon>
        <taxon>Balanomorpha</taxon>
        <taxon>Balanoidea</taxon>
        <taxon>Balanidae</taxon>
        <taxon>Amphibalaninae</taxon>
        <taxon>Amphibalanus</taxon>
    </lineage>
</organism>
<evidence type="ECO:0000256" key="7">
    <source>
        <dbReference type="ARBA" id="ARBA00023053"/>
    </source>
</evidence>
<keyword evidence="15" id="KW-1185">Reference proteome</keyword>
<evidence type="ECO:0000256" key="11">
    <source>
        <dbReference type="ARBA" id="ARBA00023303"/>
    </source>
</evidence>
<evidence type="ECO:0000256" key="12">
    <source>
        <dbReference type="RuleBase" id="RU000679"/>
    </source>
</evidence>
<comment type="caution">
    <text evidence="14">The sequence shown here is derived from an EMBL/GenBank/DDBJ whole genome shotgun (WGS) entry which is preliminary data.</text>
</comment>
<proteinExistence type="inferred from homology"/>
<evidence type="ECO:0000256" key="2">
    <source>
        <dbReference type="ARBA" id="ARBA00007193"/>
    </source>
</evidence>
<protein>
    <submittedName>
        <fullName evidence="14">Acid-sensing ion channel 3</fullName>
    </submittedName>
</protein>
<evidence type="ECO:0000256" key="6">
    <source>
        <dbReference type="ARBA" id="ARBA00022989"/>
    </source>
</evidence>
<keyword evidence="11 12" id="KW-0407">Ion channel</keyword>
<sequence length="400" mass="44328">MSSSGGWVGRLLWLLRAAVPLCCLLAACLQTWQLVARFLSEPIDTTMRRAAVHQMPVPSVTVCQLGPYPDPHLLPLQQITPTQLRWSQGATLQGVLVNCDPNCFTAEDTGSAAPEVSVATGSWRTWAVDTFYTTCHTFTPNVSAAAVLNQITYITDSKVQSSGPVLLDLSVWHRTFHMFSQYVPYGVHLFVHSDQQPVVANPGVEGLQPDGWTFLPPHDNIQLLVTSELTVREPLRRAPCSAEPHYRRELCLTNCLFAARAARFGCRSPQMVDSHPELPECRSVPALTLRLNASEAADCGCPTACRQLTYTVQLERRDKKTHEEHGMPIISLRLVTERYPHTEVVERATYRLVSLLSEIGGYVGLLLGTSALSLLHLGLQLAERAYRWWHGGDPLQLTTG</sequence>
<dbReference type="PANTHER" id="PTHR11690:SF300">
    <property type="entry name" value="PICKPOCKET PROTEIN 19"/>
    <property type="match status" value="1"/>
</dbReference>
<dbReference type="GO" id="GO:0005886">
    <property type="term" value="C:plasma membrane"/>
    <property type="evidence" value="ECO:0007669"/>
    <property type="project" value="TreeGrafter"/>
</dbReference>
<keyword evidence="3 12" id="KW-0813">Transport</keyword>
<dbReference type="AlphaFoldDB" id="A0A6A4VJE5"/>
<evidence type="ECO:0000256" key="1">
    <source>
        <dbReference type="ARBA" id="ARBA00004141"/>
    </source>
</evidence>
<evidence type="ECO:0000256" key="8">
    <source>
        <dbReference type="ARBA" id="ARBA00023065"/>
    </source>
</evidence>
<dbReference type="PANTHER" id="PTHR11690">
    <property type="entry name" value="AMILORIDE-SENSITIVE SODIUM CHANNEL-RELATED"/>
    <property type="match status" value="1"/>
</dbReference>
<dbReference type="Gene3D" id="1.10.287.770">
    <property type="entry name" value="YojJ-like"/>
    <property type="match status" value="1"/>
</dbReference>
<dbReference type="Proteomes" id="UP000440578">
    <property type="component" value="Unassembled WGS sequence"/>
</dbReference>
<keyword evidence="9" id="KW-0472">Membrane</keyword>
<evidence type="ECO:0000256" key="5">
    <source>
        <dbReference type="ARBA" id="ARBA00022692"/>
    </source>
</evidence>
<evidence type="ECO:0000313" key="14">
    <source>
        <dbReference type="EMBL" id="KAF0290582.1"/>
    </source>
</evidence>
<dbReference type="Pfam" id="PF00858">
    <property type="entry name" value="ASC"/>
    <property type="match status" value="2"/>
</dbReference>
<comment type="subcellular location">
    <subcellularLocation>
        <location evidence="1">Membrane</location>
        <topology evidence="1">Multi-pass membrane protein</topology>
    </subcellularLocation>
</comment>
<keyword evidence="10 12" id="KW-0739">Sodium transport</keyword>
<comment type="similarity">
    <text evidence="2 12">Belongs to the amiloride-sensitive sodium channel (TC 1.A.6) family.</text>
</comment>
<keyword evidence="6" id="KW-1133">Transmembrane helix</keyword>
<dbReference type="EMBL" id="VIIS01001944">
    <property type="protein sequence ID" value="KAF0290582.1"/>
    <property type="molecule type" value="Genomic_DNA"/>
</dbReference>
<keyword evidence="7" id="KW-0915">Sodium</keyword>
<keyword evidence="8 12" id="KW-0406">Ion transport</keyword>
<evidence type="ECO:0000256" key="4">
    <source>
        <dbReference type="ARBA" id="ARBA00022461"/>
    </source>
</evidence>